<feature type="compositionally biased region" description="Acidic residues" evidence="11">
    <location>
        <begin position="647"/>
        <end position="657"/>
    </location>
</feature>
<dbReference type="InterPro" id="IPR003593">
    <property type="entry name" value="AAA+_ATPase"/>
</dbReference>
<dbReference type="InterPro" id="IPR039421">
    <property type="entry name" value="Type_1_exporter"/>
</dbReference>
<keyword evidence="5" id="KW-0677">Repeat</keyword>
<keyword evidence="10" id="KW-0325">Glycoprotein</keyword>
<comment type="subcellular location">
    <subcellularLocation>
        <location evidence="1">Membrane</location>
        <topology evidence="1">Multi-pass membrane protein</topology>
    </subcellularLocation>
</comment>
<dbReference type="Proteomes" id="UP000815325">
    <property type="component" value="Unassembled WGS sequence"/>
</dbReference>
<dbReference type="InterPro" id="IPR017871">
    <property type="entry name" value="ABC_transporter-like_CS"/>
</dbReference>
<feature type="domain" description="ABC transporter" evidence="13">
    <location>
        <begin position="389"/>
        <end position="625"/>
    </location>
</feature>
<feature type="domain" description="ABC transporter" evidence="13">
    <location>
        <begin position="1134"/>
        <end position="1370"/>
    </location>
</feature>
<feature type="compositionally biased region" description="Low complexity" evidence="11">
    <location>
        <begin position="666"/>
        <end position="684"/>
    </location>
</feature>
<dbReference type="InterPro" id="IPR003439">
    <property type="entry name" value="ABC_transporter-like_ATP-bd"/>
</dbReference>
<evidence type="ECO:0000256" key="3">
    <source>
        <dbReference type="ARBA" id="ARBA00022448"/>
    </source>
</evidence>
<name>A0ABQ7FY97_DUNSA</name>
<dbReference type="CDD" id="cd18577">
    <property type="entry name" value="ABC_6TM_Pgp_ABCB1_D1_like"/>
    <property type="match status" value="1"/>
</dbReference>
<keyword evidence="16" id="KW-1185">Reference proteome</keyword>
<gene>
    <name evidence="15" type="ORF">DUNSADRAFT_857</name>
</gene>
<evidence type="ECO:0000256" key="10">
    <source>
        <dbReference type="ARBA" id="ARBA00023180"/>
    </source>
</evidence>
<evidence type="ECO:0000256" key="2">
    <source>
        <dbReference type="ARBA" id="ARBA00007577"/>
    </source>
</evidence>
<evidence type="ECO:0000256" key="4">
    <source>
        <dbReference type="ARBA" id="ARBA00022692"/>
    </source>
</evidence>
<feature type="transmembrane region" description="Helical" evidence="12">
    <location>
        <begin position="951"/>
        <end position="970"/>
    </location>
</feature>
<dbReference type="PROSITE" id="PS00211">
    <property type="entry name" value="ABC_TRANSPORTER_1"/>
    <property type="match status" value="2"/>
</dbReference>
<comment type="caution">
    <text evidence="15">The sequence shown here is derived from an EMBL/GenBank/DDBJ whole genome shotgun (WGS) entry which is preliminary data.</text>
</comment>
<dbReference type="PANTHER" id="PTHR43394:SF16">
    <property type="entry name" value="ABC TRANSPORTER B FAMILY MEMBER 4-LIKE ISOFORM X1"/>
    <property type="match status" value="1"/>
</dbReference>
<feature type="transmembrane region" description="Helical" evidence="12">
    <location>
        <begin position="848"/>
        <end position="866"/>
    </location>
</feature>
<feature type="transmembrane region" description="Helical" evidence="12">
    <location>
        <begin position="213"/>
        <end position="230"/>
    </location>
</feature>
<dbReference type="PROSITE" id="PS50893">
    <property type="entry name" value="ABC_TRANSPORTER_2"/>
    <property type="match status" value="2"/>
</dbReference>
<dbReference type="InterPro" id="IPR036640">
    <property type="entry name" value="ABC1_TM_sf"/>
</dbReference>
<dbReference type="CDD" id="cd18578">
    <property type="entry name" value="ABC_6TM_Pgp_ABCB1_D2_like"/>
    <property type="match status" value="1"/>
</dbReference>
<evidence type="ECO:0000313" key="15">
    <source>
        <dbReference type="EMBL" id="KAF5827324.1"/>
    </source>
</evidence>
<dbReference type="PROSITE" id="PS50929">
    <property type="entry name" value="ABC_TM1F"/>
    <property type="match status" value="2"/>
</dbReference>
<accession>A0ABQ7FY97</accession>
<dbReference type="Pfam" id="PF00664">
    <property type="entry name" value="ABC_membrane"/>
    <property type="match status" value="2"/>
</dbReference>
<evidence type="ECO:0000256" key="6">
    <source>
        <dbReference type="ARBA" id="ARBA00022741"/>
    </source>
</evidence>
<keyword evidence="8 12" id="KW-1133">Transmembrane helix</keyword>
<dbReference type="SMART" id="SM00382">
    <property type="entry name" value="AAA"/>
    <property type="match status" value="2"/>
</dbReference>
<feature type="compositionally biased region" description="Basic and acidic residues" evidence="11">
    <location>
        <begin position="773"/>
        <end position="782"/>
    </location>
</feature>
<keyword evidence="6" id="KW-0547">Nucleotide-binding</keyword>
<dbReference type="Gene3D" id="1.20.1560.10">
    <property type="entry name" value="ABC transporter type 1, transmembrane domain"/>
    <property type="match status" value="2"/>
</dbReference>
<dbReference type="SUPFAM" id="SSF90123">
    <property type="entry name" value="ABC transporter transmembrane region"/>
    <property type="match status" value="2"/>
</dbReference>
<comment type="similarity">
    <text evidence="2">Belongs to the ABC transporter superfamily. ABCB family. Multidrug resistance exporter (TC 3.A.1.201) subfamily.</text>
</comment>
<feature type="compositionally biased region" description="Basic and acidic residues" evidence="11">
    <location>
        <begin position="739"/>
        <end position="756"/>
    </location>
</feature>
<dbReference type="EMBL" id="MU070530">
    <property type="protein sequence ID" value="KAF5827324.1"/>
    <property type="molecule type" value="Genomic_DNA"/>
</dbReference>
<protein>
    <submittedName>
        <fullName evidence="15">Multidrug resistance protein 1</fullName>
    </submittedName>
</protein>
<evidence type="ECO:0000259" key="13">
    <source>
        <dbReference type="PROSITE" id="PS50893"/>
    </source>
</evidence>
<dbReference type="Gene3D" id="3.40.50.300">
    <property type="entry name" value="P-loop containing nucleotide triphosphate hydrolases"/>
    <property type="match status" value="2"/>
</dbReference>
<feature type="transmembrane region" description="Helical" evidence="12">
    <location>
        <begin position="804"/>
        <end position="836"/>
    </location>
</feature>
<keyword evidence="9 12" id="KW-0472">Membrane</keyword>
<keyword evidence="4 12" id="KW-0812">Transmembrane</keyword>
<feature type="domain" description="ABC transmembrane type-1" evidence="14">
    <location>
        <begin position="67"/>
        <end position="354"/>
    </location>
</feature>
<dbReference type="InterPro" id="IPR011527">
    <property type="entry name" value="ABC1_TM_dom"/>
</dbReference>
<feature type="transmembrane region" description="Helical" evidence="12">
    <location>
        <begin position="328"/>
        <end position="349"/>
    </location>
</feature>
<organism evidence="15 16">
    <name type="scientific">Dunaliella salina</name>
    <name type="common">Green alga</name>
    <name type="synonym">Protococcus salinus</name>
    <dbReference type="NCBI Taxonomy" id="3046"/>
    <lineage>
        <taxon>Eukaryota</taxon>
        <taxon>Viridiplantae</taxon>
        <taxon>Chlorophyta</taxon>
        <taxon>core chlorophytes</taxon>
        <taxon>Chlorophyceae</taxon>
        <taxon>CS clade</taxon>
        <taxon>Chlamydomonadales</taxon>
        <taxon>Dunaliellaceae</taxon>
        <taxon>Dunaliella</taxon>
    </lineage>
</organism>
<feature type="transmembrane region" description="Helical" evidence="12">
    <location>
        <begin position="114"/>
        <end position="135"/>
    </location>
</feature>
<dbReference type="Pfam" id="PF00005">
    <property type="entry name" value="ABC_tran"/>
    <property type="match status" value="2"/>
</dbReference>
<feature type="region of interest" description="Disordered" evidence="11">
    <location>
        <begin position="628"/>
        <end position="785"/>
    </location>
</feature>
<keyword evidence="3" id="KW-0813">Transport</keyword>
<evidence type="ECO:0000313" key="16">
    <source>
        <dbReference type="Proteomes" id="UP000815325"/>
    </source>
</evidence>
<proteinExistence type="inferred from homology"/>
<dbReference type="CDD" id="cd03249">
    <property type="entry name" value="ABC_MTABC3_MDL1_MDL2"/>
    <property type="match status" value="2"/>
</dbReference>
<feature type="transmembrane region" description="Helical" evidence="12">
    <location>
        <begin position="1035"/>
        <end position="1056"/>
    </location>
</feature>
<reference evidence="15" key="1">
    <citation type="submission" date="2017-08" db="EMBL/GenBank/DDBJ databases">
        <authorList>
            <person name="Polle J.E."/>
            <person name="Barry K."/>
            <person name="Cushman J."/>
            <person name="Schmutz J."/>
            <person name="Tran D."/>
            <person name="Hathwaick L.T."/>
            <person name="Yim W.C."/>
            <person name="Jenkins J."/>
            <person name="Mckie-Krisberg Z.M."/>
            <person name="Prochnik S."/>
            <person name="Lindquist E."/>
            <person name="Dockter R.B."/>
            <person name="Adam C."/>
            <person name="Molina H."/>
            <person name="Bunkerborg J."/>
            <person name="Jin E."/>
            <person name="Buchheim M."/>
            <person name="Magnuson J."/>
        </authorList>
    </citation>
    <scope>NUCLEOTIDE SEQUENCE</scope>
    <source>
        <strain evidence="15">CCAP 19/18</strain>
    </source>
</reference>
<feature type="transmembrane region" description="Helical" evidence="12">
    <location>
        <begin position="63"/>
        <end position="87"/>
    </location>
</feature>
<evidence type="ECO:0000256" key="9">
    <source>
        <dbReference type="ARBA" id="ARBA00023136"/>
    </source>
</evidence>
<keyword evidence="7" id="KW-0067">ATP-binding</keyword>
<evidence type="ECO:0000259" key="14">
    <source>
        <dbReference type="PROSITE" id="PS50929"/>
    </source>
</evidence>
<evidence type="ECO:0000256" key="11">
    <source>
        <dbReference type="SAM" id="MobiDB-lite"/>
    </source>
</evidence>
<evidence type="ECO:0000256" key="7">
    <source>
        <dbReference type="ARBA" id="ARBA00022840"/>
    </source>
</evidence>
<feature type="transmembrane region" description="Helical" evidence="12">
    <location>
        <begin position="190"/>
        <end position="207"/>
    </location>
</feature>
<evidence type="ECO:0000256" key="5">
    <source>
        <dbReference type="ARBA" id="ARBA00022737"/>
    </source>
</evidence>
<dbReference type="SUPFAM" id="SSF52540">
    <property type="entry name" value="P-loop containing nucleoside triphosphate hydrolases"/>
    <property type="match status" value="2"/>
</dbReference>
<feature type="transmembrane region" description="Helical" evidence="12">
    <location>
        <begin position="1068"/>
        <end position="1089"/>
    </location>
</feature>
<evidence type="ECO:0000256" key="1">
    <source>
        <dbReference type="ARBA" id="ARBA00004141"/>
    </source>
</evidence>
<dbReference type="InterPro" id="IPR027417">
    <property type="entry name" value="P-loop_NTPase"/>
</dbReference>
<feature type="transmembrane region" description="Helical" evidence="12">
    <location>
        <begin position="289"/>
        <end position="316"/>
    </location>
</feature>
<evidence type="ECO:0000256" key="12">
    <source>
        <dbReference type="SAM" id="Phobius"/>
    </source>
</evidence>
<evidence type="ECO:0000256" key="8">
    <source>
        <dbReference type="ARBA" id="ARBA00022989"/>
    </source>
</evidence>
<sequence length="1378" mass="147959">MAPDAPRFPGEEEVCVKVKDVTELGEIAAADDAEPEEKPEEKQASLPPVSYLKLLSTADRLDYILMAVGTIGAMGNGICWPVFAVIFGDFTDTFGTFAATPTFMDDVSKIALDFVYLAIGSAVGSFLQSSCWMWTGNRQSSRLRMYYLQAALRQDVGFFDTNANAGSLLQGLNANSADVQAAISEKAAHFVQHTTTFVAGIIVALTVGWDMALVMMGMLPFIAIAGAILSRVASVMSARMGVALTAASTLAQQALSQIRTVAAYNGEERSLETYNKEMQMPIREGKRQALFTGIALGAVNGVMYCTYAVAFYYGAWRVSTGVYTGGQVLQVFVAALVGGFSLGQAAPVVSNFSKGRSAGAQMLAIINRTPNIDADDEGGLQLEKVSGTIDLEHVAFAYPVRPDVKVFRDFSLHVQAGTTMALVGSSGSGKSTVVGLVERFYDPLAGRVMLDGYDLRELNLKWLRAHVGLVSQEPTLFATTISENIGMGRPGASAQEIQHAAASANAHKFISNLPEGYMTQVGERGLQLSGGQKQRIAIARAILKNPRVLLLDEATSALDTQSERIVQDALNKMIVGRTTVVVAHRLSTIQNADQIAVVREGMVAELGSHKQLIKNPDGLYSALVRLQTNQSKQEDGGNEAASPEKLEELEEEEEEALEDGKAQNNGSSEEISASSPGSSESGKPPKAPADHNSQEAPLNLLARHSSTDPGCAEIDGKRTSGRHSNHASAALNIMVPSHDAAKRGSKDFRGSKDLARSSKRASMQGKPNKHGQKGNDEGKEAPPADVPEADVSFGRMFALNRPELPYFAVGCVSSGIAGSVQPIFAFLIASFITVFFQPTDEILDEASFWSWMFFVIACGIFFGILVQQWSFGVMGNELNGRVRSMMLKNMLFQEIGWFDREENSSGVLATRLSTDSSYVRGAVGDTVGMLTQNLFSLITGYVIAFVFNWRMALLVTGALPFMIVGTIIYYKAITGFDSGSGKLFGAANQGVSDAFSSIRVVQAYNLQGQMVTLYQSLVADANAKMKRQSFVTGLLMGYSQFSIYAVYGLIIWFGGLDIDQGRTDFEKMLKAFLAVLMAAMGVAQAQIGFPDVGKAKGAVRRIFPIIDRKSNIDASIQTGATTTPTGATSLEGSVQIQDVTFAYPARPSVIVFRNFNLDIPAGQTVALVGESGSGKSTIVGLVLRYYDPLEGLVRIDGRVVSEYNLAWLRSQIGLVSQEPLLFSTSIKDNIRYGRPDASMEEVEAAARTANAHDFIMAQPAGYDTEVGERGVQLSGGQKQRVAIARAVVKNPKILLLDEATSALDMHSEKVVQQALDVVMVGRTSVVVAHRLSTIRNAHKIALVHRGSILEQGSHEELLAKPGGGYAGLVKAQMGSASA</sequence>
<dbReference type="PANTHER" id="PTHR43394">
    <property type="entry name" value="ATP-DEPENDENT PERMEASE MDL1, MITOCHONDRIAL"/>
    <property type="match status" value="1"/>
</dbReference>
<feature type="domain" description="ABC transmembrane type-1" evidence="14">
    <location>
        <begin position="808"/>
        <end position="1094"/>
    </location>
</feature>